<organism evidence="1 2">
    <name type="scientific">Deinococcus hopiensis KR-140</name>
    <dbReference type="NCBI Taxonomy" id="695939"/>
    <lineage>
        <taxon>Bacteria</taxon>
        <taxon>Thermotogati</taxon>
        <taxon>Deinococcota</taxon>
        <taxon>Deinococci</taxon>
        <taxon>Deinococcales</taxon>
        <taxon>Deinococcaceae</taxon>
        <taxon>Deinococcus</taxon>
    </lineage>
</organism>
<accession>A0A1W1VX17</accession>
<keyword evidence="2" id="KW-1185">Reference proteome</keyword>
<dbReference type="EMBL" id="FWWU01000011">
    <property type="protein sequence ID" value="SMB97651.1"/>
    <property type="molecule type" value="Genomic_DNA"/>
</dbReference>
<evidence type="ECO:0000313" key="1">
    <source>
        <dbReference type="EMBL" id="SMB97651.1"/>
    </source>
</evidence>
<reference evidence="1 2" key="1">
    <citation type="submission" date="2017-04" db="EMBL/GenBank/DDBJ databases">
        <authorList>
            <person name="Afonso C.L."/>
            <person name="Miller P.J."/>
            <person name="Scott M.A."/>
            <person name="Spackman E."/>
            <person name="Goraichik I."/>
            <person name="Dimitrov K.M."/>
            <person name="Suarez D.L."/>
            <person name="Swayne D.E."/>
        </authorList>
    </citation>
    <scope>NUCLEOTIDE SEQUENCE [LARGE SCALE GENOMIC DNA]</scope>
    <source>
        <strain evidence="1 2">KR-140</strain>
    </source>
</reference>
<sequence length="82" mass="8408">MIGPEEHIALPVALEAWACAGVPHLGRSGFGDGPFALRVRDFTDQCLAMDNRGADVAVLALNSPGVQNLPAANAAAETTHSG</sequence>
<evidence type="ECO:0000313" key="2">
    <source>
        <dbReference type="Proteomes" id="UP000192582"/>
    </source>
</evidence>
<dbReference type="Proteomes" id="UP000192582">
    <property type="component" value="Unassembled WGS sequence"/>
</dbReference>
<proteinExistence type="predicted"/>
<gene>
    <name evidence="1" type="ORF">SAMN00790413_06107</name>
</gene>
<dbReference type="AlphaFoldDB" id="A0A1W1VX17"/>
<protein>
    <submittedName>
        <fullName evidence="1">Uncharacterized protein</fullName>
    </submittedName>
</protein>
<name>A0A1W1VX17_9DEIO</name>